<dbReference type="InterPro" id="IPR036380">
    <property type="entry name" value="Isochorismatase-like_sf"/>
</dbReference>
<evidence type="ECO:0000256" key="1">
    <source>
        <dbReference type="ARBA" id="ARBA00006336"/>
    </source>
</evidence>
<name>A0ABM8BI84_9LACO</name>
<dbReference type="InterPro" id="IPR000868">
    <property type="entry name" value="Isochorismatase-like_dom"/>
</dbReference>
<dbReference type="SUPFAM" id="SSF52499">
    <property type="entry name" value="Isochorismatase-like hydrolases"/>
    <property type="match status" value="1"/>
</dbReference>
<dbReference type="InterPro" id="IPR050272">
    <property type="entry name" value="Isochorismatase-like_hydrls"/>
</dbReference>
<dbReference type="Pfam" id="PF00857">
    <property type="entry name" value="Isochorismatase"/>
    <property type="match status" value="1"/>
</dbReference>
<protein>
    <recommendedName>
        <fullName evidence="3">Isochorismatase-like domain-containing protein</fullName>
    </recommendedName>
</protein>
<evidence type="ECO:0000313" key="4">
    <source>
        <dbReference type="EMBL" id="BDR60999.1"/>
    </source>
</evidence>
<evidence type="ECO:0000256" key="2">
    <source>
        <dbReference type="ARBA" id="ARBA00022801"/>
    </source>
</evidence>
<proteinExistence type="inferred from homology"/>
<keyword evidence="2" id="KW-0378">Hydrolase</keyword>
<dbReference type="Gene3D" id="3.40.50.850">
    <property type="entry name" value="Isochorismatase-like"/>
    <property type="match status" value="1"/>
</dbReference>
<organism evidence="4 5">
    <name type="scientific">Lactobacillus xylocopicola</name>
    <dbReference type="NCBI Taxonomy" id="2976676"/>
    <lineage>
        <taxon>Bacteria</taxon>
        <taxon>Bacillati</taxon>
        <taxon>Bacillota</taxon>
        <taxon>Bacilli</taxon>
        <taxon>Lactobacillales</taxon>
        <taxon>Lactobacillaceae</taxon>
        <taxon>Lactobacillus</taxon>
    </lineage>
</organism>
<evidence type="ECO:0000313" key="5">
    <source>
        <dbReference type="Proteomes" id="UP001321741"/>
    </source>
</evidence>
<feature type="domain" description="Isochorismatase-like" evidence="3">
    <location>
        <begin position="6"/>
        <end position="151"/>
    </location>
</feature>
<dbReference type="PANTHER" id="PTHR43540">
    <property type="entry name" value="PEROXYUREIDOACRYLATE/UREIDOACRYLATE AMIDOHYDROLASE-RELATED"/>
    <property type="match status" value="1"/>
</dbReference>
<evidence type="ECO:0000259" key="3">
    <source>
        <dbReference type="Pfam" id="PF00857"/>
    </source>
</evidence>
<dbReference type="Proteomes" id="UP001321741">
    <property type="component" value="Chromosome"/>
</dbReference>
<dbReference type="CDD" id="cd00431">
    <property type="entry name" value="cysteine_hydrolases"/>
    <property type="match status" value="1"/>
</dbReference>
<dbReference type="RefSeq" id="WP_317637236.1">
    <property type="nucleotide sequence ID" value="NZ_AP026803.1"/>
</dbReference>
<accession>A0ABM8BI84</accession>
<dbReference type="EMBL" id="AP026803">
    <property type="protein sequence ID" value="BDR60999.1"/>
    <property type="molecule type" value="Genomic_DNA"/>
</dbReference>
<reference evidence="4 5" key="1">
    <citation type="journal article" date="2023" name="Microbiol. Spectr.">
        <title>Symbiosis of Carpenter Bees with Uncharacterized Lactic Acid Bacteria Showing NAD Auxotrophy.</title>
        <authorList>
            <person name="Kawasaki S."/>
            <person name="Ozawa K."/>
            <person name="Mori T."/>
            <person name="Yamamoto A."/>
            <person name="Ito M."/>
            <person name="Ohkuma M."/>
            <person name="Sakamoto M."/>
            <person name="Matsutani M."/>
        </authorList>
    </citation>
    <scope>NUCLEOTIDE SEQUENCE [LARGE SCALE GENOMIC DNA]</scope>
    <source>
        <strain evidence="4 5">Kim32-2</strain>
    </source>
</reference>
<keyword evidence="5" id="KW-1185">Reference proteome</keyword>
<comment type="similarity">
    <text evidence="1">Belongs to the isochorismatase family.</text>
</comment>
<dbReference type="PANTHER" id="PTHR43540:SF14">
    <property type="entry name" value="ISOCHORISMATASE"/>
    <property type="match status" value="1"/>
</dbReference>
<gene>
    <name evidence="4" type="ORF">KIM322_12600</name>
</gene>
<sequence length="157" mass="17827">MPADNLLLVVDVQEQTMRFLSGKTSFLERVNRIIRTFQEKGQPIFYVKQKNMGSLYPQLVVDNDAPVFTKKEPSAFSEASFTKKVEQEHPKNVVVVGLMSQACVQSTVKSALNRDYSVTLISDGHDSLVKPMRHHYNQLLTKLGAHRLTTDEFMLVN</sequence>